<comment type="similarity">
    <text evidence="4">Belongs to the pseudouridine synthase TruB family.</text>
</comment>
<keyword evidence="6" id="KW-0413">Isomerase</keyword>
<evidence type="ECO:0000259" key="14">
    <source>
        <dbReference type="SMART" id="SM01136"/>
    </source>
</evidence>
<dbReference type="CDD" id="cd21148">
    <property type="entry name" value="PUA_Cbf5"/>
    <property type="match status" value="1"/>
</dbReference>
<dbReference type="NCBIfam" id="NF003280">
    <property type="entry name" value="PRK04270.1"/>
    <property type="match status" value="1"/>
</dbReference>
<dbReference type="GO" id="GO:0003723">
    <property type="term" value="F:RNA binding"/>
    <property type="evidence" value="ECO:0007669"/>
    <property type="project" value="InterPro"/>
</dbReference>
<dbReference type="STRING" id="86259.A0A4Z1NZZ7"/>
<dbReference type="CDD" id="cd02572">
    <property type="entry name" value="PseudoU_synth_hDyskerin"/>
    <property type="match status" value="1"/>
</dbReference>
<evidence type="ECO:0000256" key="3">
    <source>
        <dbReference type="ARBA" id="ARBA00001896"/>
    </source>
</evidence>
<evidence type="ECO:0000256" key="5">
    <source>
        <dbReference type="ARBA" id="ARBA00019272"/>
    </source>
</evidence>
<dbReference type="Pfam" id="PF16198">
    <property type="entry name" value="TruB_C_2"/>
    <property type="match status" value="1"/>
</dbReference>
<dbReference type="GO" id="GO:0009982">
    <property type="term" value="F:pseudouridine synthase activity"/>
    <property type="evidence" value="ECO:0007669"/>
    <property type="project" value="InterPro"/>
</dbReference>
<dbReference type="AlphaFoldDB" id="A0A4Z1NZZ7"/>
<keyword evidence="15" id="KW-0808">Transferase</keyword>
<feature type="domain" description="Dyskerin-like" evidence="14">
    <location>
        <begin position="22"/>
        <end position="80"/>
    </location>
</feature>
<dbReference type="SMART" id="SM01136">
    <property type="entry name" value="DKCLD"/>
    <property type="match status" value="1"/>
</dbReference>
<keyword evidence="16" id="KW-1185">Reference proteome</keyword>
<evidence type="ECO:0000259" key="13">
    <source>
        <dbReference type="SMART" id="SM00359"/>
    </source>
</evidence>
<dbReference type="PANTHER" id="PTHR23127:SF0">
    <property type="entry name" value="H_ACA RIBONUCLEOPROTEIN COMPLEX SUBUNIT DKC1"/>
    <property type="match status" value="1"/>
</dbReference>
<evidence type="ECO:0000256" key="12">
    <source>
        <dbReference type="SAM" id="MobiDB-lite"/>
    </source>
</evidence>
<evidence type="ECO:0000256" key="11">
    <source>
        <dbReference type="ARBA" id="ARBA00082909"/>
    </source>
</evidence>
<dbReference type="InterPro" id="IPR012960">
    <property type="entry name" value="Dyskerin-like"/>
</dbReference>
<evidence type="ECO:0000256" key="6">
    <source>
        <dbReference type="ARBA" id="ARBA00023235"/>
    </source>
</evidence>
<proteinExistence type="inferred from homology"/>
<gene>
    <name evidence="15" type="ORF">E6O75_ATG06704</name>
</gene>
<dbReference type="GO" id="GO:0031429">
    <property type="term" value="C:box H/ACA snoRNP complex"/>
    <property type="evidence" value="ECO:0007669"/>
    <property type="project" value="TreeGrafter"/>
</dbReference>
<comment type="catalytic activity">
    <reaction evidence="3">
        <text>uridine in 5S rRNA = pseudouridine in 5S rRNA</text>
        <dbReference type="Rhea" id="RHEA:47036"/>
        <dbReference type="Rhea" id="RHEA-COMP:11730"/>
        <dbReference type="Rhea" id="RHEA-COMP:11731"/>
        <dbReference type="ChEBI" id="CHEBI:65314"/>
        <dbReference type="ChEBI" id="CHEBI:65315"/>
    </reaction>
</comment>
<dbReference type="SUPFAM" id="SSF55120">
    <property type="entry name" value="Pseudouridine synthase"/>
    <property type="match status" value="1"/>
</dbReference>
<comment type="function">
    <text evidence="7">Catalytic subunit of H/ACA small nucleolar ribonucleoprotein (H/ACA snoRNP) complex, which catalyzes pseudouridylation of rRNA. This involves the isomerization of uridine such that the ribose is subsequently attached to C5, instead of the normal N1. Pseudouridine ('psi') residues may serve to stabilize the conformation of rRNAs and play a central role in ribosomal RNA processing. The H/ACA snoRNP complex also mediates pseudouridylation of other types of RNAs. Catalyzes pseudouridylation at position 93 in U2 snRNA. Also catalyzes pseudouridylation of mRNAs; H/ACA-type snoRNAs probably guide pseudouridylation of mRNAs.</text>
</comment>
<name>A0A4Z1NZZ7_9PEZI</name>
<dbReference type="InterPro" id="IPR020103">
    <property type="entry name" value="PsdUridine_synth_cat_dom_sf"/>
</dbReference>
<feature type="region of interest" description="Disordered" evidence="12">
    <location>
        <begin position="400"/>
        <end position="473"/>
    </location>
</feature>
<dbReference type="InterPro" id="IPR036974">
    <property type="entry name" value="PUA_sf"/>
</dbReference>
<dbReference type="EMBL" id="SNSC02000012">
    <property type="protein sequence ID" value="TID19366.1"/>
    <property type="molecule type" value="Genomic_DNA"/>
</dbReference>
<evidence type="ECO:0000256" key="1">
    <source>
        <dbReference type="ARBA" id="ARBA00001166"/>
    </source>
</evidence>
<dbReference type="FunFam" id="3.30.2350.10:FF:000001">
    <property type="entry name" value="H/ACA ribonucleoprotein complex subunit CBF5"/>
    <property type="match status" value="1"/>
</dbReference>
<dbReference type="InterPro" id="IPR015947">
    <property type="entry name" value="PUA-like_sf"/>
</dbReference>
<protein>
    <recommendedName>
        <fullName evidence="5">H/ACA ribonucleoprotein complex subunit CBF5</fullName>
    </recommendedName>
    <alternativeName>
        <fullName evidence="9">Centromere-binding factor 5</fullName>
    </alternativeName>
    <alternativeName>
        <fullName evidence="8">H/ACA ribonucleoprotein complex subunit cbf5</fullName>
    </alternativeName>
    <alternativeName>
        <fullName evidence="11">H/ACA snoRNP protein CBF5</fullName>
    </alternativeName>
    <alternativeName>
        <fullName evidence="10">Small nucleolar RNP protein CBF5</fullName>
    </alternativeName>
</protein>
<dbReference type="Gene3D" id="3.30.2350.10">
    <property type="entry name" value="Pseudouridine synthase"/>
    <property type="match status" value="1"/>
</dbReference>
<organism evidence="15 16">
    <name type="scientific">Venturia nashicola</name>
    <dbReference type="NCBI Taxonomy" id="86259"/>
    <lineage>
        <taxon>Eukaryota</taxon>
        <taxon>Fungi</taxon>
        <taxon>Dikarya</taxon>
        <taxon>Ascomycota</taxon>
        <taxon>Pezizomycotina</taxon>
        <taxon>Dothideomycetes</taxon>
        <taxon>Pleosporomycetidae</taxon>
        <taxon>Venturiales</taxon>
        <taxon>Venturiaceae</taxon>
        <taxon>Venturia</taxon>
    </lineage>
</organism>
<evidence type="ECO:0000256" key="4">
    <source>
        <dbReference type="ARBA" id="ARBA00008999"/>
    </source>
</evidence>
<feature type="compositionally biased region" description="Low complexity" evidence="12">
    <location>
        <begin position="400"/>
        <end position="411"/>
    </location>
</feature>
<evidence type="ECO:0000256" key="10">
    <source>
        <dbReference type="ARBA" id="ARBA00081789"/>
    </source>
</evidence>
<evidence type="ECO:0000313" key="16">
    <source>
        <dbReference type="Proteomes" id="UP000298493"/>
    </source>
</evidence>
<comment type="catalytic activity">
    <reaction evidence="2">
        <text>uridine in snRNA = pseudouridine in snRNA</text>
        <dbReference type="Rhea" id="RHEA:51124"/>
        <dbReference type="Rhea" id="RHEA-COMP:12891"/>
        <dbReference type="Rhea" id="RHEA-COMP:12892"/>
        <dbReference type="ChEBI" id="CHEBI:65314"/>
        <dbReference type="ChEBI" id="CHEBI:65315"/>
    </reaction>
</comment>
<reference evidence="15 16" key="1">
    <citation type="submission" date="2019-04" db="EMBL/GenBank/DDBJ databases">
        <title>High contiguity whole genome sequence and gene annotation resource for two Venturia nashicola isolates.</title>
        <authorList>
            <person name="Prokchorchik M."/>
            <person name="Won K."/>
            <person name="Lee Y."/>
            <person name="Choi E.D."/>
            <person name="Segonzac C."/>
            <person name="Sohn K.H."/>
        </authorList>
    </citation>
    <scope>NUCLEOTIDE SEQUENCE [LARGE SCALE GENOMIC DNA]</scope>
    <source>
        <strain evidence="15 16">PRI2</strain>
    </source>
</reference>
<dbReference type="SUPFAM" id="SSF88697">
    <property type="entry name" value="PUA domain-like"/>
    <property type="match status" value="1"/>
</dbReference>
<evidence type="ECO:0000256" key="2">
    <source>
        <dbReference type="ARBA" id="ARBA00001832"/>
    </source>
</evidence>
<evidence type="ECO:0000313" key="15">
    <source>
        <dbReference type="EMBL" id="TID19366.1"/>
    </source>
</evidence>
<comment type="catalytic activity">
    <reaction evidence="1">
        <text>a uridine in mRNA = a pseudouridine in mRNA</text>
        <dbReference type="Rhea" id="RHEA:56644"/>
        <dbReference type="Rhea" id="RHEA-COMP:14658"/>
        <dbReference type="Rhea" id="RHEA-COMP:14659"/>
        <dbReference type="ChEBI" id="CHEBI:65314"/>
        <dbReference type="ChEBI" id="CHEBI:65315"/>
    </reaction>
</comment>
<dbReference type="InterPro" id="IPR032819">
    <property type="entry name" value="TruB_C"/>
</dbReference>
<dbReference type="Pfam" id="PF08068">
    <property type="entry name" value="DKCLD"/>
    <property type="match status" value="1"/>
</dbReference>
<dbReference type="GO" id="GO:0031120">
    <property type="term" value="P:snRNA pseudouridine synthesis"/>
    <property type="evidence" value="ECO:0007669"/>
    <property type="project" value="TreeGrafter"/>
</dbReference>
<dbReference type="NCBIfam" id="TIGR00451">
    <property type="entry name" value="unchar_dom_2"/>
    <property type="match status" value="1"/>
</dbReference>
<feature type="compositionally biased region" description="Basic residues" evidence="12">
    <location>
        <begin position="454"/>
        <end position="473"/>
    </location>
</feature>
<dbReference type="InterPro" id="IPR002501">
    <property type="entry name" value="PsdUridine_synth_N"/>
</dbReference>
<dbReference type="InterPro" id="IPR004802">
    <property type="entry name" value="tRNA_PsdUridine_synth_B_fam"/>
</dbReference>
<keyword evidence="15" id="KW-0418">Kinase</keyword>
<dbReference type="Proteomes" id="UP000298493">
    <property type="component" value="Unassembled WGS sequence"/>
</dbReference>
<evidence type="ECO:0000256" key="7">
    <source>
        <dbReference type="ARBA" id="ARBA00056777"/>
    </source>
</evidence>
<dbReference type="GO" id="GO:0016301">
    <property type="term" value="F:kinase activity"/>
    <property type="evidence" value="ECO:0007669"/>
    <property type="project" value="UniProtKB-KW"/>
</dbReference>
<dbReference type="SMART" id="SM00359">
    <property type="entry name" value="PUA"/>
    <property type="match status" value="1"/>
</dbReference>
<dbReference type="GO" id="GO:0000495">
    <property type="term" value="P:box H/ACA sno(s)RNA 3'-end processing"/>
    <property type="evidence" value="ECO:0007669"/>
    <property type="project" value="TreeGrafter"/>
</dbReference>
<dbReference type="NCBIfam" id="TIGR00425">
    <property type="entry name" value="CBF5"/>
    <property type="match status" value="1"/>
</dbReference>
<evidence type="ECO:0000256" key="8">
    <source>
        <dbReference type="ARBA" id="ARBA00072225"/>
    </source>
</evidence>
<dbReference type="InterPro" id="IPR004521">
    <property type="entry name" value="Uncharacterised_CHP00451"/>
</dbReference>
<sequence length="473" mass="52688">MAATQELEKYSIKPQATAPDVDSSDWPLLLRNYTNLLVRTGHFTPIVAGCAPLKRDLKSYISSGVINLDKPSNPSSHEVVAWIKKILRVEKTGHSGTLDPKVTGCLIVCIDRATRLVKSQQGAGKEYVCIIRFHEKVPGGEAQFARALETLTGALFQRPPLISAVKRQLRVRTIHSSTLYEFDNERHLAVFHVSCEAGTYIRTLCVHLGLLLGVGAHMQELRRVRSGAMSEDNEMVTLHDVMDAQWTQDNTRDETYLRTVIKPLESLLTTYKRIVIKDSSVNAITYGAKVMIPGLLRFEAGIEVGEEVVIITTKGEAVALAYAQMSTVELSSCDHGVVAKIKRVIMERDLYPRRWGLGPVAQEKKKLKADGKLDKYGRANEKTPAKWNDEYKDLTAPAPEAAAATPAVTPAKIEASKPEADSDEEMNDKSPPAPEEKSKKRKHDGETAEEKAERKKKKQVKKEKKEKKLKKEE</sequence>
<comment type="caution">
    <text evidence="15">The sequence shown here is derived from an EMBL/GenBank/DDBJ whole genome shotgun (WGS) entry which is preliminary data.</text>
</comment>
<dbReference type="Gene3D" id="2.30.130.10">
    <property type="entry name" value="PUA domain"/>
    <property type="match status" value="1"/>
</dbReference>
<feature type="compositionally biased region" description="Basic and acidic residues" evidence="12">
    <location>
        <begin position="434"/>
        <end position="453"/>
    </location>
</feature>
<dbReference type="Pfam" id="PF01472">
    <property type="entry name" value="PUA"/>
    <property type="match status" value="1"/>
</dbReference>
<dbReference type="GO" id="GO:0031118">
    <property type="term" value="P:rRNA pseudouridine synthesis"/>
    <property type="evidence" value="ECO:0007669"/>
    <property type="project" value="TreeGrafter"/>
</dbReference>
<dbReference type="GO" id="GO:1990481">
    <property type="term" value="P:mRNA pseudouridine synthesis"/>
    <property type="evidence" value="ECO:0007669"/>
    <property type="project" value="TreeGrafter"/>
</dbReference>
<accession>A0A4Z1NZZ7</accession>
<dbReference type="Pfam" id="PF01509">
    <property type="entry name" value="TruB_N"/>
    <property type="match status" value="1"/>
</dbReference>
<evidence type="ECO:0000256" key="9">
    <source>
        <dbReference type="ARBA" id="ARBA00077661"/>
    </source>
</evidence>
<dbReference type="PANTHER" id="PTHR23127">
    <property type="entry name" value="CENTROMERE/MICROTUBULE BINDING PROTEIN CBF5"/>
    <property type="match status" value="1"/>
</dbReference>
<dbReference type="InterPro" id="IPR002478">
    <property type="entry name" value="PUA"/>
</dbReference>
<feature type="domain" description="PUA" evidence="13">
    <location>
        <begin position="272"/>
        <end position="346"/>
    </location>
</feature>
<dbReference type="PROSITE" id="PS50890">
    <property type="entry name" value="PUA"/>
    <property type="match status" value="1"/>
</dbReference>